<reference evidence="1" key="1">
    <citation type="journal article" date="2016" name="Proc. Natl. Acad. Sci. U.S.A.">
        <title>Lipid metabolic changes in an early divergent fungus govern the establishment of a mutualistic symbiosis with endobacteria.</title>
        <authorList>
            <person name="Lastovetsky O.A."/>
            <person name="Gaspar M.L."/>
            <person name="Mondo S.J."/>
            <person name="LaButti K.M."/>
            <person name="Sandor L."/>
            <person name="Grigoriev I.V."/>
            <person name="Henry S.A."/>
            <person name="Pawlowska T.E."/>
        </authorList>
    </citation>
    <scope>NUCLEOTIDE SEQUENCE [LARGE SCALE GENOMIC DNA]</scope>
    <source>
        <strain evidence="1">ATCC 52814</strain>
    </source>
</reference>
<organism evidence="1">
    <name type="scientific">Rhizopus microsporus var. microsporus</name>
    <dbReference type="NCBI Taxonomy" id="86635"/>
    <lineage>
        <taxon>Eukaryota</taxon>
        <taxon>Fungi</taxon>
        <taxon>Fungi incertae sedis</taxon>
        <taxon>Mucoromycota</taxon>
        <taxon>Mucoromycotina</taxon>
        <taxon>Mucoromycetes</taxon>
        <taxon>Mucorales</taxon>
        <taxon>Mucorineae</taxon>
        <taxon>Rhizopodaceae</taxon>
        <taxon>Rhizopus</taxon>
    </lineage>
</organism>
<gene>
    <name evidence="1" type="ORF">BCV72DRAFT_329867</name>
</gene>
<dbReference type="VEuPathDB" id="FungiDB:BCV72DRAFT_329867"/>
<dbReference type="Proteomes" id="UP000242414">
    <property type="component" value="Unassembled WGS sequence"/>
</dbReference>
<proteinExistence type="predicted"/>
<dbReference type="EMBL" id="KV921933">
    <property type="protein sequence ID" value="ORE05927.1"/>
    <property type="molecule type" value="Genomic_DNA"/>
</dbReference>
<sequence length="429" mass="49208">MKQKKDDGPPLSKVKCNKRKAVDRGFTSLFAQTQTSLFKKKAKITSISSICFITECCNRQEHPLKIAKEDTSTPDLSDVATSDKASMPIINKDMSVQAVLSAPISSTSCTSAPIKAPKKYQDKVDKIEALKKEKEKIKTSSNEQKQPKDIVEKTSVIKTSLTNTCRYPKLVTLIQEVVDHVTQLNGEELPVITQNLFYNIFFIFVGQGKHASDSIKKNFRAFCESTSLTQSDLGKYASKGYTTIVSSMAKQYETLVHNYVWFTYEDRTLRHILEVLSEKASPYFCGDSLTVKQRKPLAKHIFQQKINPKSAWSSTVYRIERYETIVNNFLTFWSMYGASNDADVPSEANLYAKPQCYMKWLHFMQKELEQKKFIQEMKPQDKAACSYVHRKLQEFPFVKNLNTSKHRSLKEKHIDRYQFQQDLGNNKQA</sequence>
<dbReference type="AlphaFoldDB" id="A0A1X0R1M1"/>
<evidence type="ECO:0000313" key="1">
    <source>
        <dbReference type="EMBL" id="ORE05927.1"/>
    </source>
</evidence>
<accession>A0A1X0R1M1</accession>
<protein>
    <submittedName>
        <fullName evidence="1">Uncharacterized protein</fullName>
    </submittedName>
</protein>
<name>A0A1X0R1M1_RHIZD</name>